<name>A0ABV5ZRT7_9PSEU</name>
<gene>
    <name evidence="1" type="ORF">ACFFQA_00325</name>
</gene>
<reference evidence="1 2" key="1">
    <citation type="submission" date="2024-09" db="EMBL/GenBank/DDBJ databases">
        <authorList>
            <person name="Sun Q."/>
            <person name="Mori K."/>
        </authorList>
    </citation>
    <scope>NUCLEOTIDE SEQUENCE [LARGE SCALE GENOMIC DNA]</scope>
    <source>
        <strain evidence="1 2">TBRC 7907</strain>
    </source>
</reference>
<accession>A0ABV5ZRT7</accession>
<evidence type="ECO:0000313" key="2">
    <source>
        <dbReference type="Proteomes" id="UP001589693"/>
    </source>
</evidence>
<protein>
    <submittedName>
        <fullName evidence="1">Uncharacterized protein</fullName>
    </submittedName>
</protein>
<keyword evidence="2" id="KW-1185">Reference proteome</keyword>
<dbReference type="Proteomes" id="UP001589693">
    <property type="component" value="Unassembled WGS sequence"/>
</dbReference>
<evidence type="ECO:0000313" key="1">
    <source>
        <dbReference type="EMBL" id="MFB9902369.1"/>
    </source>
</evidence>
<comment type="caution">
    <text evidence="1">The sequence shown here is derived from an EMBL/GenBank/DDBJ whole genome shotgun (WGS) entry which is preliminary data.</text>
</comment>
<proteinExistence type="predicted"/>
<organism evidence="1 2">
    <name type="scientific">Allokutzneria oryzae</name>
    <dbReference type="NCBI Taxonomy" id="1378989"/>
    <lineage>
        <taxon>Bacteria</taxon>
        <taxon>Bacillati</taxon>
        <taxon>Actinomycetota</taxon>
        <taxon>Actinomycetes</taxon>
        <taxon>Pseudonocardiales</taxon>
        <taxon>Pseudonocardiaceae</taxon>
        <taxon>Allokutzneria</taxon>
    </lineage>
</organism>
<dbReference type="EMBL" id="JBHLZU010000001">
    <property type="protein sequence ID" value="MFB9902369.1"/>
    <property type="molecule type" value="Genomic_DNA"/>
</dbReference>
<sequence length="59" mass="6115">MVGVIDAGAVPILWQSTAVDTVVRTSQPLYLGRAGDDGTVPGYFSGQGNKHSPVVLRCG</sequence>